<dbReference type="GO" id="GO:0005737">
    <property type="term" value="C:cytoplasm"/>
    <property type="evidence" value="ECO:0007669"/>
    <property type="project" value="UniProtKB-SubCell"/>
</dbReference>
<dbReference type="SUPFAM" id="SSF52540">
    <property type="entry name" value="P-loop containing nucleoside triphosphate hydrolases"/>
    <property type="match status" value="1"/>
</dbReference>
<evidence type="ECO:0000313" key="10">
    <source>
        <dbReference type="EMBL" id="ORX58840.1"/>
    </source>
</evidence>
<feature type="coiled-coil region" evidence="7">
    <location>
        <begin position="632"/>
        <end position="701"/>
    </location>
</feature>
<dbReference type="InterPro" id="IPR027640">
    <property type="entry name" value="Kinesin-like_fam"/>
</dbReference>
<dbReference type="GO" id="GO:0005524">
    <property type="term" value="F:ATP binding"/>
    <property type="evidence" value="ECO:0007669"/>
    <property type="project" value="UniProtKB-UniRule"/>
</dbReference>
<evidence type="ECO:0000256" key="2">
    <source>
        <dbReference type="ARBA" id="ARBA00022490"/>
    </source>
</evidence>
<dbReference type="GO" id="GO:0005875">
    <property type="term" value="C:microtubule associated complex"/>
    <property type="evidence" value="ECO:0007669"/>
    <property type="project" value="TreeGrafter"/>
</dbReference>
<keyword evidence="3 6" id="KW-0547">Nucleotide-binding</keyword>
<gene>
    <name evidence="10" type="ORF">DM01DRAFT_1366168</name>
</gene>
<dbReference type="SMART" id="SM00129">
    <property type="entry name" value="KISc"/>
    <property type="match status" value="1"/>
</dbReference>
<dbReference type="PROSITE" id="PS00411">
    <property type="entry name" value="KINESIN_MOTOR_1"/>
    <property type="match status" value="1"/>
</dbReference>
<keyword evidence="4 6" id="KW-0067">ATP-binding</keyword>
<feature type="binding site" evidence="6">
    <location>
        <begin position="96"/>
        <end position="103"/>
    </location>
    <ligand>
        <name>ATP</name>
        <dbReference type="ChEBI" id="CHEBI:30616"/>
    </ligand>
</feature>
<dbReference type="Gene3D" id="3.40.850.10">
    <property type="entry name" value="Kinesin motor domain"/>
    <property type="match status" value="1"/>
</dbReference>
<feature type="compositionally biased region" description="Basic and acidic residues" evidence="8">
    <location>
        <begin position="1882"/>
        <end position="1891"/>
    </location>
</feature>
<sequence length="2082" mass="233605">MTKVLSNSTTSAVQVAVRIRPLTDRDRTQPRFANLNDDDCLKTIDNTIRVVPQNKLFTYDHVFGPNSQQDEIFETVASKLVLKFVEGYNVTILAYGQTSSGKTYTMGTMQQDGQCVESQVGIVPRAMSYLFQVLQQPSSHLSAPPPPASHQRPASPTSSVSSSTTSRTSRLRPRSRMSMVPTPTPSRSSRYSQAQQKYSVKVSFIEIYNEELKDLLNDAPVDERPLVSIREDAKGQIYWTGVKEVPVNNADDVLFYLQQGTKTRATGATDMNEQSSRSHAIFSVTLQQEKPANGSDAASTRRASSRHGEDADTVLTTSKFHFVDLAGSERLKRTDAKGNRRKEGININAGLLALGNVISALADASKKSLHIPYRDSKLTRLLQDSLGGNAATLMIACVSPMEYNLSETLNTMQYANRARSIKNRLEKNEFEEWMTTENIELLRTLVGKLKQQVKLLKSSPMIEVEHGESVNGTVNGGGTYDEDLPPALDSNEDMDQILQEYRLAVADLQHQIEELDGETTVTRERNRVVEAELVRMRRLDDLRQRKQSSVDMDFEHLVEPVIEEYEKSIANLETDLALAKQVCKRASADATTHQRRFEELQQAADRHTELLLEWKGRYNILSERDQSNNAYIEELEAKLANTAQDASRHTNTINDLQSTLLKQKDNDSSNEQYIRDLEKRLAHSEESRTTLEGNMASLEQKQSDQDILIFKLRQQAQKKASGLDAADHRMMLEELDNLNGKCALLEKEKQEWMLKAHDWESAAAFAKNHRDSSSLSIDASLAALEGTTVDPAHDHPHRHRQSLAEEKRRTLSSMDPSSPLSPSSSSSSTALAAATAHIQQLEETIASLEKKNGIAVDELGSMLRRYQDAQDQIEQLQQESLLAMPVSTPHALTLATQQASTPASISQESDRAMLSASLAEHGQGGLEQGFLLHQEMGRANDQHMRDSIQELQNRLAEQLEAHESHLHALKATIQQLETDVEEATNRSRMLQQQVDDHDDTMERTILQLDDALTAKDKLDDTLAQLERDHADLLQEKNTLADDLDRWQKDKAPHDSPDASEHQLQEAHAYIKALENAADEHALQIKELLQQLDDADAQLKQVADAHNCNLEHLTNTHDQAEARWKEKLATDMASLAADHERQLAKLAQDHAEQLETQAGELECKLENEWQDRFDSLNNQYQQDIEQLTDQRAAANGDLEAMWAERLTASAESHQQEIQRLLDMQSQLTDQLTKQHEAQLDELAAKTTHDLDAAWTARLSTSEQTHESNIAALTDAHQLAMADLKTEHQQVLDLLTQKHSLLLADHATRTASALDDRDVAHEKLISDLKAAHQRDGADLKDEHQKALGLLTTQHNTSVAEHKTSITNELGAIHAMKIAELNDTHQRAVNDLKNEHQQNVNVLVQKHDTLMAEHTAATANAVKEQEAAHEKSTNELKHTHQQVLDLLAQEHSASLVEHEKMAVNAAKEQDAAHEMKINELKHGHQQALDHLTQQHDASLTACTTAAVNAAKEQNAAHEATLNELARAHQASVADLKTEQQNLQEAHQRAIVDLKDEHQQAMRLLIQQHDASLAEHTASAANASNATQVLDAAWAERLANRDEAHEKSIGGLKELHQCAMTELKDKHQQALDILVKSHEDSLTEHTANATNTVKDLESTHQQSIDQLTGDHQLVLTDLDKEHQHAVADLKKEHKQAMDRLTEEHHGQLADQIAKAANDLDAQWTDRLASKDHAHQQHIDQLDKDHQRALSDLRSSHENTLDDLDVHHRELLTATKHGLSEQMEAMEKNYQRDLNQANATMKGELDDAYRDMAELEDLLQETENKLAEANALMEEAVNERTDLEKVLEEAVQENEQAMAKLSKLENEFKVSAEEKSSLLATITELQKSHARTEPKETQGVQGVNGNQVPSAKVQEHDATELPMKPDNVGIVEQEGKVTEDTAYQKELVDRLKNENQEFTDLMAILEKELNKATQDVDRMVIEIEDKDNTIEAQTANLATLTSTLAMTKDQLTEMEQQLHALENRDLGQGKADDTSAEQLDQMTRQNQQLQQDLQSETREKEKLQRQAKILEDKLDLLLQSKKKFLCF</sequence>
<evidence type="ECO:0000256" key="6">
    <source>
        <dbReference type="PROSITE-ProRule" id="PRU00283"/>
    </source>
</evidence>
<name>A0A1X2GQ39_9FUNG</name>
<proteinExistence type="inferred from homology"/>
<evidence type="ECO:0000256" key="4">
    <source>
        <dbReference type="ARBA" id="ARBA00022840"/>
    </source>
</evidence>
<feature type="compositionally biased region" description="Basic and acidic residues" evidence="8">
    <location>
        <begin position="2018"/>
        <end position="2028"/>
    </location>
</feature>
<dbReference type="GO" id="GO:0008017">
    <property type="term" value="F:microtubule binding"/>
    <property type="evidence" value="ECO:0007669"/>
    <property type="project" value="InterPro"/>
</dbReference>
<keyword evidence="6" id="KW-0505">Motor protein</keyword>
<dbReference type="PANTHER" id="PTHR47969">
    <property type="entry name" value="CHROMOSOME-ASSOCIATED KINESIN KIF4A-RELATED"/>
    <property type="match status" value="1"/>
</dbReference>
<evidence type="ECO:0000256" key="3">
    <source>
        <dbReference type="ARBA" id="ARBA00022741"/>
    </source>
</evidence>
<protein>
    <submittedName>
        <fullName evidence="10">Kinesin-domain-containing protein</fullName>
    </submittedName>
</protein>
<evidence type="ECO:0000313" key="11">
    <source>
        <dbReference type="Proteomes" id="UP000242146"/>
    </source>
</evidence>
<organism evidence="10 11">
    <name type="scientific">Hesseltinella vesiculosa</name>
    <dbReference type="NCBI Taxonomy" id="101127"/>
    <lineage>
        <taxon>Eukaryota</taxon>
        <taxon>Fungi</taxon>
        <taxon>Fungi incertae sedis</taxon>
        <taxon>Mucoromycota</taxon>
        <taxon>Mucoromycotina</taxon>
        <taxon>Mucoromycetes</taxon>
        <taxon>Mucorales</taxon>
        <taxon>Cunninghamellaceae</taxon>
        <taxon>Hesseltinella</taxon>
    </lineage>
</organism>
<dbReference type="STRING" id="101127.A0A1X2GQ39"/>
<feature type="compositionally biased region" description="Low complexity" evidence="8">
    <location>
        <begin position="176"/>
        <end position="190"/>
    </location>
</feature>
<dbReference type="GO" id="GO:0003777">
    <property type="term" value="F:microtubule motor activity"/>
    <property type="evidence" value="ECO:0007669"/>
    <property type="project" value="InterPro"/>
</dbReference>
<dbReference type="GO" id="GO:0007018">
    <property type="term" value="P:microtubule-based movement"/>
    <property type="evidence" value="ECO:0007669"/>
    <property type="project" value="InterPro"/>
</dbReference>
<feature type="region of interest" description="Disordered" evidence="8">
    <location>
        <begin position="286"/>
        <end position="310"/>
    </location>
</feature>
<evidence type="ECO:0000256" key="1">
    <source>
        <dbReference type="ARBA" id="ARBA00004496"/>
    </source>
</evidence>
<dbReference type="PRINTS" id="PR00380">
    <property type="entry name" value="KINESINHEAVY"/>
</dbReference>
<feature type="coiled-coil region" evidence="7">
    <location>
        <begin position="728"/>
        <end position="755"/>
    </location>
</feature>
<dbReference type="InterPro" id="IPR027417">
    <property type="entry name" value="P-loop_NTPase"/>
</dbReference>
<feature type="region of interest" description="Disordered" evidence="8">
    <location>
        <begin position="2018"/>
        <end position="2055"/>
    </location>
</feature>
<keyword evidence="2" id="KW-0963">Cytoplasm</keyword>
<reference evidence="10 11" key="1">
    <citation type="submission" date="2016-07" db="EMBL/GenBank/DDBJ databases">
        <title>Pervasive Adenine N6-methylation of Active Genes in Fungi.</title>
        <authorList>
            <consortium name="DOE Joint Genome Institute"/>
            <person name="Mondo S.J."/>
            <person name="Dannebaum R.O."/>
            <person name="Kuo R.C."/>
            <person name="Labutti K."/>
            <person name="Haridas S."/>
            <person name="Kuo A."/>
            <person name="Salamov A."/>
            <person name="Ahrendt S.R."/>
            <person name="Lipzen A."/>
            <person name="Sullivan W."/>
            <person name="Andreopoulos W.B."/>
            <person name="Clum A."/>
            <person name="Lindquist E."/>
            <person name="Daum C."/>
            <person name="Ramamoorthy G.K."/>
            <person name="Gryganskyi A."/>
            <person name="Culley D."/>
            <person name="Magnuson J.K."/>
            <person name="James T.Y."/>
            <person name="O'Malley M.A."/>
            <person name="Stajich J.E."/>
            <person name="Spatafora J.W."/>
            <person name="Visel A."/>
            <person name="Grigoriev I.V."/>
        </authorList>
    </citation>
    <scope>NUCLEOTIDE SEQUENCE [LARGE SCALE GENOMIC DNA]</scope>
    <source>
        <strain evidence="10 11">NRRL 3301</strain>
    </source>
</reference>
<dbReference type="Pfam" id="PF00225">
    <property type="entry name" value="Kinesin"/>
    <property type="match status" value="1"/>
</dbReference>
<feature type="region of interest" description="Disordered" evidence="8">
    <location>
        <begin position="1882"/>
        <end position="1901"/>
    </location>
</feature>
<feature type="coiled-coil region" evidence="7">
    <location>
        <begin position="948"/>
        <end position="1229"/>
    </location>
</feature>
<evidence type="ECO:0000256" key="8">
    <source>
        <dbReference type="SAM" id="MobiDB-lite"/>
    </source>
</evidence>
<comment type="similarity">
    <text evidence="6">Belongs to the TRAFAC class myosin-kinesin ATPase superfamily. Kinesin family.</text>
</comment>
<feature type="coiled-coil region" evidence="7">
    <location>
        <begin position="1764"/>
        <end position="1869"/>
    </location>
</feature>
<comment type="subcellular location">
    <subcellularLocation>
        <location evidence="1">Cytoplasm</location>
    </subcellularLocation>
</comment>
<dbReference type="GO" id="GO:0051231">
    <property type="term" value="P:spindle elongation"/>
    <property type="evidence" value="ECO:0007669"/>
    <property type="project" value="TreeGrafter"/>
</dbReference>
<evidence type="ECO:0000256" key="7">
    <source>
        <dbReference type="SAM" id="Coils"/>
    </source>
</evidence>
<feature type="coiled-coil region" evidence="7">
    <location>
        <begin position="562"/>
        <end position="603"/>
    </location>
</feature>
<keyword evidence="11" id="KW-1185">Reference proteome</keyword>
<dbReference type="OrthoDB" id="3176171at2759"/>
<dbReference type="InterPro" id="IPR019821">
    <property type="entry name" value="Kinesin_motor_CS"/>
</dbReference>
<dbReference type="Proteomes" id="UP000242146">
    <property type="component" value="Unassembled WGS sequence"/>
</dbReference>
<dbReference type="EMBL" id="MCGT01000006">
    <property type="protein sequence ID" value="ORX58840.1"/>
    <property type="molecule type" value="Genomic_DNA"/>
</dbReference>
<dbReference type="PANTHER" id="PTHR47969:SF15">
    <property type="entry name" value="CHROMOSOME-ASSOCIATED KINESIN KIF4A-RELATED"/>
    <property type="match status" value="1"/>
</dbReference>
<evidence type="ECO:0000259" key="9">
    <source>
        <dbReference type="PROSITE" id="PS50067"/>
    </source>
</evidence>
<feature type="coiled-coil region" evidence="7">
    <location>
        <begin position="831"/>
        <end position="879"/>
    </location>
</feature>
<dbReference type="InterPro" id="IPR001752">
    <property type="entry name" value="Kinesin_motor_dom"/>
</dbReference>
<feature type="region of interest" description="Disordered" evidence="8">
    <location>
        <begin position="789"/>
        <end position="831"/>
    </location>
</feature>
<evidence type="ECO:0000256" key="5">
    <source>
        <dbReference type="ARBA" id="ARBA00023054"/>
    </source>
</evidence>
<feature type="coiled-coil region" evidence="7">
    <location>
        <begin position="491"/>
        <end position="518"/>
    </location>
</feature>
<keyword evidence="5 7" id="KW-0175">Coiled coil</keyword>
<accession>A0A1X2GQ39</accession>
<feature type="compositionally biased region" description="Low complexity" evidence="8">
    <location>
        <begin position="811"/>
        <end position="831"/>
    </location>
</feature>
<dbReference type="GO" id="GO:0007052">
    <property type="term" value="P:mitotic spindle organization"/>
    <property type="evidence" value="ECO:0007669"/>
    <property type="project" value="TreeGrafter"/>
</dbReference>
<comment type="caution">
    <text evidence="10">The sequence shown here is derived from an EMBL/GenBank/DDBJ whole genome shotgun (WGS) entry which is preliminary data.</text>
</comment>
<feature type="compositionally biased region" description="Low complexity" evidence="8">
    <location>
        <begin position="149"/>
        <end position="168"/>
    </location>
</feature>
<feature type="compositionally biased region" description="Low complexity" evidence="8">
    <location>
        <begin position="2033"/>
        <end position="2049"/>
    </location>
</feature>
<dbReference type="PROSITE" id="PS50067">
    <property type="entry name" value="KINESIN_MOTOR_2"/>
    <property type="match status" value="1"/>
</dbReference>
<dbReference type="CDD" id="cd01372">
    <property type="entry name" value="KISc_KIF4"/>
    <property type="match status" value="1"/>
</dbReference>
<feature type="region of interest" description="Disordered" evidence="8">
    <location>
        <begin position="138"/>
        <end position="194"/>
    </location>
</feature>
<feature type="coiled-coil region" evidence="7">
    <location>
        <begin position="1504"/>
        <end position="1542"/>
    </location>
</feature>
<dbReference type="InterPro" id="IPR036961">
    <property type="entry name" value="Kinesin_motor_dom_sf"/>
</dbReference>
<feature type="domain" description="Kinesin motor" evidence="9">
    <location>
        <begin position="12"/>
        <end position="421"/>
    </location>
</feature>